<name>A0AAV2HN14_LYMST</name>
<evidence type="ECO:0000313" key="2">
    <source>
        <dbReference type="EMBL" id="CAL1535092.1"/>
    </source>
</evidence>
<dbReference type="AlphaFoldDB" id="A0AAV2HN14"/>
<gene>
    <name evidence="2" type="ORF">GSLYS_00009052001</name>
</gene>
<keyword evidence="3" id="KW-1185">Reference proteome</keyword>
<dbReference type="Proteomes" id="UP001497497">
    <property type="component" value="Unassembled WGS sequence"/>
</dbReference>
<comment type="caution">
    <text evidence="2">The sequence shown here is derived from an EMBL/GenBank/DDBJ whole genome shotgun (WGS) entry which is preliminary data.</text>
</comment>
<keyword evidence="1" id="KW-0732">Signal</keyword>
<protein>
    <submittedName>
        <fullName evidence="2">Uncharacterized protein</fullName>
    </submittedName>
</protein>
<proteinExistence type="predicted"/>
<evidence type="ECO:0000313" key="3">
    <source>
        <dbReference type="Proteomes" id="UP001497497"/>
    </source>
</evidence>
<feature type="chain" id="PRO_5043483461" evidence="1">
    <location>
        <begin position="25"/>
        <end position="343"/>
    </location>
</feature>
<accession>A0AAV2HN14</accession>
<sequence length="343" mass="36034">MAVQASILTILTIITSLALHFIKAQDVRPTAELGTPIDEDGPRTGEPFVTTIKPFVTTKKPLVTTKKPFVTTGKTFVTTQKPVEATAVPGFSTAGAILPETEAGIFYTTKTYWPAAEFNLLKDDAGVLTAGVLTAGVLTAGVLTAGVLTAELGVPPGDEMDETPAKPELVIRNVTNKASSGLTTEADSARTVTVSSSGGVTAGTTDRRVQTDSGVSAIKTAPLISAPIGALSSKPAIMKSTTVQPNTVGPEFILSNGRVDPLGDVTISTTTSTTPATAMTSTATNTRTTKLPATNPYQWVRPLHPARAATPTPQHHTAASLYSWMLFGRDMFPWLHLLDNQHQ</sequence>
<organism evidence="2 3">
    <name type="scientific">Lymnaea stagnalis</name>
    <name type="common">Great pond snail</name>
    <name type="synonym">Helix stagnalis</name>
    <dbReference type="NCBI Taxonomy" id="6523"/>
    <lineage>
        <taxon>Eukaryota</taxon>
        <taxon>Metazoa</taxon>
        <taxon>Spiralia</taxon>
        <taxon>Lophotrochozoa</taxon>
        <taxon>Mollusca</taxon>
        <taxon>Gastropoda</taxon>
        <taxon>Heterobranchia</taxon>
        <taxon>Euthyneura</taxon>
        <taxon>Panpulmonata</taxon>
        <taxon>Hygrophila</taxon>
        <taxon>Lymnaeoidea</taxon>
        <taxon>Lymnaeidae</taxon>
        <taxon>Lymnaea</taxon>
    </lineage>
</organism>
<reference evidence="2 3" key="1">
    <citation type="submission" date="2024-04" db="EMBL/GenBank/DDBJ databases">
        <authorList>
            <consortium name="Genoscope - CEA"/>
            <person name="William W."/>
        </authorList>
    </citation>
    <scope>NUCLEOTIDE SEQUENCE [LARGE SCALE GENOMIC DNA]</scope>
</reference>
<evidence type="ECO:0000256" key="1">
    <source>
        <dbReference type="SAM" id="SignalP"/>
    </source>
</evidence>
<feature type="signal peptide" evidence="1">
    <location>
        <begin position="1"/>
        <end position="24"/>
    </location>
</feature>
<dbReference type="EMBL" id="CAXITT010000191">
    <property type="protein sequence ID" value="CAL1535092.1"/>
    <property type="molecule type" value="Genomic_DNA"/>
</dbReference>